<dbReference type="Pfam" id="PF00042">
    <property type="entry name" value="Globin"/>
    <property type="match status" value="1"/>
</dbReference>
<accession>A0A926P690</accession>
<sequence length="142" mass="15519">MTPDQIQLVQSSFSRVAPIAEDAAAIFYGRLFETSPELKPLFKGDLFKQGRKLMTTLGVVVNGLKNLDAILPVARELAVRHVDYGVRAEDYRPVGEALIWTLEKGLGDAFTEETKQAWITAYGALSTVMIEAAYPDAVSAAD</sequence>
<dbReference type="Gene3D" id="1.10.490.10">
    <property type="entry name" value="Globins"/>
    <property type="match status" value="1"/>
</dbReference>
<dbReference type="GO" id="GO:0008941">
    <property type="term" value="F:nitric oxide dioxygenase NAD(P)H activity"/>
    <property type="evidence" value="ECO:0007669"/>
    <property type="project" value="TreeGrafter"/>
</dbReference>
<feature type="domain" description="Globin" evidence="2">
    <location>
        <begin position="1"/>
        <end position="134"/>
    </location>
</feature>
<dbReference type="PRINTS" id="PR01907">
    <property type="entry name" value="WORMGLOBIN"/>
</dbReference>
<dbReference type="CDD" id="cd12131">
    <property type="entry name" value="HGbI-like"/>
    <property type="match status" value="1"/>
</dbReference>
<dbReference type="GO" id="GO:0071949">
    <property type="term" value="F:FAD binding"/>
    <property type="evidence" value="ECO:0007669"/>
    <property type="project" value="TreeGrafter"/>
</dbReference>
<dbReference type="PANTHER" id="PTHR43396:SF6">
    <property type="entry name" value="ABL201WP"/>
    <property type="match status" value="1"/>
</dbReference>
<dbReference type="GO" id="GO:0046210">
    <property type="term" value="P:nitric oxide catabolic process"/>
    <property type="evidence" value="ECO:0007669"/>
    <property type="project" value="TreeGrafter"/>
</dbReference>
<evidence type="ECO:0000259" key="2">
    <source>
        <dbReference type="PROSITE" id="PS01033"/>
    </source>
</evidence>
<dbReference type="EMBL" id="JABFCZ010000024">
    <property type="protein sequence ID" value="MBD1548567.1"/>
    <property type="molecule type" value="Genomic_DNA"/>
</dbReference>
<keyword evidence="1" id="KW-0813">Transport</keyword>
<evidence type="ECO:0000256" key="1">
    <source>
        <dbReference type="RuleBase" id="RU000356"/>
    </source>
</evidence>
<dbReference type="PROSITE" id="PS01033">
    <property type="entry name" value="GLOBIN"/>
    <property type="match status" value="1"/>
</dbReference>
<protein>
    <submittedName>
        <fullName evidence="3">Hemin receptor</fullName>
    </submittedName>
</protein>
<proteinExistence type="inferred from homology"/>
<dbReference type="GO" id="GO:0020037">
    <property type="term" value="F:heme binding"/>
    <property type="evidence" value="ECO:0007669"/>
    <property type="project" value="InterPro"/>
</dbReference>
<dbReference type="InterPro" id="IPR000971">
    <property type="entry name" value="Globin"/>
</dbReference>
<dbReference type="InterPro" id="IPR009050">
    <property type="entry name" value="Globin-like_sf"/>
</dbReference>
<dbReference type="GO" id="GO:0019825">
    <property type="term" value="F:oxygen binding"/>
    <property type="evidence" value="ECO:0007669"/>
    <property type="project" value="InterPro"/>
</dbReference>
<dbReference type="SUPFAM" id="SSF46458">
    <property type="entry name" value="Globin-like"/>
    <property type="match status" value="1"/>
</dbReference>
<dbReference type="Proteomes" id="UP000598467">
    <property type="component" value="Unassembled WGS sequence"/>
</dbReference>
<keyword evidence="1" id="KW-0561">Oxygen transport</keyword>
<dbReference type="AlphaFoldDB" id="A0A926P690"/>
<dbReference type="GO" id="GO:0071500">
    <property type="term" value="P:cellular response to nitrosative stress"/>
    <property type="evidence" value="ECO:0007669"/>
    <property type="project" value="TreeGrafter"/>
</dbReference>
<evidence type="ECO:0000313" key="4">
    <source>
        <dbReference type="Proteomes" id="UP000598467"/>
    </source>
</evidence>
<keyword evidence="1" id="KW-0349">Heme</keyword>
<keyword evidence="1" id="KW-0479">Metal-binding</keyword>
<dbReference type="PANTHER" id="PTHR43396">
    <property type="entry name" value="FLAVOHEMOPROTEIN"/>
    <property type="match status" value="1"/>
</dbReference>
<keyword evidence="1" id="KW-0408">Iron</keyword>
<comment type="similarity">
    <text evidence="1">Belongs to the globin family.</text>
</comment>
<dbReference type="InterPro" id="IPR012292">
    <property type="entry name" value="Globin/Proto"/>
</dbReference>
<gene>
    <name evidence="3" type="ORF">HK439_20075</name>
</gene>
<organism evidence="3 4">
    <name type="scientific">Roseibium aggregatum</name>
    <dbReference type="NCBI Taxonomy" id="187304"/>
    <lineage>
        <taxon>Bacteria</taxon>
        <taxon>Pseudomonadati</taxon>
        <taxon>Pseudomonadota</taxon>
        <taxon>Alphaproteobacteria</taxon>
        <taxon>Hyphomicrobiales</taxon>
        <taxon>Stappiaceae</taxon>
        <taxon>Roseibium</taxon>
    </lineage>
</organism>
<name>A0A926P690_9HYPH</name>
<reference evidence="3" key="1">
    <citation type="submission" date="2020-05" db="EMBL/GenBank/DDBJ databases">
        <title>Identification of trans-AT polyketide cluster in two marine bacteria, producers of a novel glutaramide-containing polyketide sesbanimide D and analogs.</title>
        <authorList>
            <person name="Kacar D."/>
            <person name="Rodriguez P."/>
            <person name="Canedo L."/>
            <person name="Gonzalez E."/>
            <person name="Galan B."/>
            <person name="De La Calle F."/>
            <person name="Garcia J.L."/>
        </authorList>
    </citation>
    <scope>NUCLEOTIDE SEQUENCE</scope>
    <source>
        <strain evidence="3">PHM038</strain>
    </source>
</reference>
<keyword evidence="3" id="KW-0675">Receptor</keyword>
<dbReference type="RefSeq" id="WP_190293258.1">
    <property type="nucleotide sequence ID" value="NZ_JABFCZ010000024.1"/>
</dbReference>
<comment type="caution">
    <text evidence="3">The sequence shown here is derived from an EMBL/GenBank/DDBJ whole genome shotgun (WGS) entry which is preliminary data.</text>
</comment>
<evidence type="ECO:0000313" key="3">
    <source>
        <dbReference type="EMBL" id="MBD1548567.1"/>
    </source>
</evidence>
<dbReference type="GO" id="GO:0005344">
    <property type="term" value="F:oxygen carrier activity"/>
    <property type="evidence" value="ECO:0007669"/>
    <property type="project" value="UniProtKB-KW"/>
</dbReference>